<dbReference type="PRINTS" id="PR00035">
    <property type="entry name" value="HTHGNTR"/>
</dbReference>
<dbReference type="Gene3D" id="1.10.10.10">
    <property type="entry name" value="Winged helix-like DNA-binding domain superfamily/Winged helix DNA-binding domain"/>
    <property type="match status" value="1"/>
</dbReference>
<accession>A0ABW1JJ28</accession>
<dbReference type="Proteomes" id="UP001596189">
    <property type="component" value="Unassembled WGS sequence"/>
</dbReference>
<dbReference type="SUPFAM" id="SSF46785">
    <property type="entry name" value="Winged helix' DNA-binding domain"/>
    <property type="match status" value="1"/>
</dbReference>
<name>A0ABW1JJ28_9ACTN</name>
<dbReference type="CDD" id="cd00609">
    <property type="entry name" value="AAT_like"/>
    <property type="match status" value="1"/>
</dbReference>
<dbReference type="RefSeq" id="WP_345717414.1">
    <property type="nucleotide sequence ID" value="NZ_BAABFP010000007.1"/>
</dbReference>
<dbReference type="PROSITE" id="PS50949">
    <property type="entry name" value="HTH_GNTR"/>
    <property type="match status" value="1"/>
</dbReference>
<dbReference type="Pfam" id="PF00392">
    <property type="entry name" value="GntR"/>
    <property type="match status" value="1"/>
</dbReference>
<dbReference type="PANTHER" id="PTHR46577:SF1">
    <property type="entry name" value="HTH-TYPE TRANSCRIPTIONAL REGULATORY PROTEIN GABR"/>
    <property type="match status" value="1"/>
</dbReference>
<dbReference type="EMBL" id="JBHSRD010000008">
    <property type="protein sequence ID" value="MFC6008877.1"/>
    <property type="molecule type" value="Genomic_DNA"/>
</dbReference>
<evidence type="ECO:0000256" key="2">
    <source>
        <dbReference type="ARBA" id="ARBA00022898"/>
    </source>
</evidence>
<keyword evidence="5" id="KW-0804">Transcription</keyword>
<comment type="similarity">
    <text evidence="1">In the C-terminal section; belongs to the class-I pyridoxal-phosphate-dependent aminotransferase family.</text>
</comment>
<evidence type="ECO:0000256" key="5">
    <source>
        <dbReference type="ARBA" id="ARBA00023163"/>
    </source>
</evidence>
<dbReference type="Gene3D" id="3.40.640.10">
    <property type="entry name" value="Type I PLP-dependent aspartate aminotransferase-like (Major domain)"/>
    <property type="match status" value="1"/>
</dbReference>
<proteinExistence type="inferred from homology"/>
<dbReference type="Pfam" id="PF00155">
    <property type="entry name" value="Aminotran_1_2"/>
    <property type="match status" value="1"/>
</dbReference>
<dbReference type="InterPro" id="IPR036390">
    <property type="entry name" value="WH_DNA-bd_sf"/>
</dbReference>
<feature type="domain" description="HTH gntR-type" evidence="7">
    <location>
        <begin position="37"/>
        <end position="105"/>
    </location>
</feature>
<dbReference type="SMART" id="SM00345">
    <property type="entry name" value="HTH_GNTR"/>
    <property type="match status" value="1"/>
</dbReference>
<dbReference type="InterPro" id="IPR051446">
    <property type="entry name" value="HTH_trans_reg/aminotransferase"/>
</dbReference>
<gene>
    <name evidence="8" type="ORF">ACFQDO_17220</name>
</gene>
<organism evidence="8 9">
    <name type="scientific">Angustibacter luteus</name>
    <dbReference type="NCBI Taxonomy" id="658456"/>
    <lineage>
        <taxon>Bacteria</taxon>
        <taxon>Bacillati</taxon>
        <taxon>Actinomycetota</taxon>
        <taxon>Actinomycetes</taxon>
        <taxon>Kineosporiales</taxon>
        <taxon>Kineosporiaceae</taxon>
    </lineage>
</organism>
<evidence type="ECO:0000256" key="4">
    <source>
        <dbReference type="ARBA" id="ARBA00023125"/>
    </source>
</evidence>
<dbReference type="SUPFAM" id="SSF53383">
    <property type="entry name" value="PLP-dependent transferases"/>
    <property type="match status" value="1"/>
</dbReference>
<evidence type="ECO:0000313" key="9">
    <source>
        <dbReference type="Proteomes" id="UP001596189"/>
    </source>
</evidence>
<dbReference type="InterPro" id="IPR015424">
    <property type="entry name" value="PyrdxlP-dep_Trfase"/>
</dbReference>
<dbReference type="PANTHER" id="PTHR46577">
    <property type="entry name" value="HTH-TYPE TRANSCRIPTIONAL REGULATORY PROTEIN GABR"/>
    <property type="match status" value="1"/>
</dbReference>
<evidence type="ECO:0000259" key="7">
    <source>
        <dbReference type="PROSITE" id="PS50949"/>
    </source>
</evidence>
<evidence type="ECO:0000256" key="3">
    <source>
        <dbReference type="ARBA" id="ARBA00023015"/>
    </source>
</evidence>
<keyword evidence="4" id="KW-0238">DNA-binding</keyword>
<protein>
    <submittedName>
        <fullName evidence="8">PLP-dependent aminotransferase family protein</fullName>
    </submittedName>
</protein>
<keyword evidence="9" id="KW-1185">Reference proteome</keyword>
<dbReference type="InterPro" id="IPR000524">
    <property type="entry name" value="Tscrpt_reg_HTH_GntR"/>
</dbReference>
<keyword evidence="3" id="KW-0805">Transcription regulation</keyword>
<keyword evidence="2" id="KW-0663">Pyridoxal phosphate</keyword>
<dbReference type="InterPro" id="IPR004839">
    <property type="entry name" value="Aminotransferase_I/II_large"/>
</dbReference>
<reference evidence="9" key="1">
    <citation type="journal article" date="2019" name="Int. J. Syst. Evol. Microbiol.">
        <title>The Global Catalogue of Microorganisms (GCM) 10K type strain sequencing project: providing services to taxonomists for standard genome sequencing and annotation.</title>
        <authorList>
            <consortium name="The Broad Institute Genomics Platform"/>
            <consortium name="The Broad Institute Genome Sequencing Center for Infectious Disease"/>
            <person name="Wu L."/>
            <person name="Ma J."/>
        </authorList>
    </citation>
    <scope>NUCLEOTIDE SEQUENCE [LARGE SCALE GENOMIC DNA]</scope>
    <source>
        <strain evidence="9">KACC 14249</strain>
    </source>
</reference>
<evidence type="ECO:0000313" key="8">
    <source>
        <dbReference type="EMBL" id="MFC6008877.1"/>
    </source>
</evidence>
<keyword evidence="8" id="KW-0808">Transferase</keyword>
<evidence type="ECO:0000256" key="6">
    <source>
        <dbReference type="SAM" id="MobiDB-lite"/>
    </source>
</evidence>
<feature type="region of interest" description="Disordered" evidence="6">
    <location>
        <begin position="1"/>
        <end position="21"/>
    </location>
</feature>
<keyword evidence="8" id="KW-0032">Aminotransferase</keyword>
<sequence>MNSGLVPSRPPRRPPPSRRIGPRELTRLLGAWPSSTAPAYAALAGRIRLVILDGRLPVGVRLPPERELALTLGLSRTTVSAAFDVLRESGHAASRQGSGTWTTLPTAGAPVPTWAPEPAPEGVLDLAHAAPGAPPHLHAAYTAALEELPRYLPGTGYDYRGLVSLRERLAERFTERGLATTADQVLVTSGALQAVRLGLTLAAGAGDRVLVEQPGYPNGLDVVTDLGARLVPVPVDPTALTWDLDSLGSAARQTSPTAAYLVPEFQNPTGALMSGEVREQVARTLDRSGTVAVVDETLVELAVDGLEMPPPLAVFAGRTPVVTVGSASKIAWGGLRMGWLRSDAATVARLAALRSRQDLASPVLEQLALLHLLGELDDLRTYRVDQLRQGRDVLTGLLAAHLPDWRVVRPAGGQVLWCALPAPSASDLAAAAADLGVRLTPGSRFAADGGLESWVRLPFALPVDVLARAVPLVAQAWDVVTRRPAGGRRPAPDDDAAYVV</sequence>
<evidence type="ECO:0000256" key="1">
    <source>
        <dbReference type="ARBA" id="ARBA00005384"/>
    </source>
</evidence>
<comment type="caution">
    <text evidence="8">The sequence shown here is derived from an EMBL/GenBank/DDBJ whole genome shotgun (WGS) entry which is preliminary data.</text>
</comment>
<dbReference type="InterPro" id="IPR036388">
    <property type="entry name" value="WH-like_DNA-bd_sf"/>
</dbReference>
<dbReference type="InterPro" id="IPR015421">
    <property type="entry name" value="PyrdxlP-dep_Trfase_major"/>
</dbReference>
<dbReference type="CDD" id="cd07377">
    <property type="entry name" value="WHTH_GntR"/>
    <property type="match status" value="1"/>
</dbReference>
<dbReference type="GO" id="GO:0008483">
    <property type="term" value="F:transaminase activity"/>
    <property type="evidence" value="ECO:0007669"/>
    <property type="project" value="UniProtKB-KW"/>
</dbReference>